<dbReference type="GO" id="GO:0005315">
    <property type="term" value="F:phosphate transmembrane transporter activity"/>
    <property type="evidence" value="ECO:0007669"/>
    <property type="project" value="InterPro"/>
</dbReference>
<evidence type="ECO:0000256" key="7">
    <source>
        <dbReference type="ARBA" id="ARBA00023136"/>
    </source>
</evidence>
<feature type="compositionally biased region" description="Low complexity" evidence="9">
    <location>
        <begin position="277"/>
        <end position="288"/>
    </location>
</feature>
<keyword evidence="6 8" id="KW-1133">Transmembrane helix</keyword>
<protein>
    <recommendedName>
        <fullName evidence="8">Phosphate transporter</fullName>
    </recommendedName>
</protein>
<dbReference type="Pfam" id="PF01384">
    <property type="entry name" value="PHO4"/>
    <property type="match status" value="1"/>
</dbReference>
<evidence type="ECO:0000256" key="3">
    <source>
        <dbReference type="ARBA" id="ARBA00022448"/>
    </source>
</evidence>
<feature type="transmembrane region" description="Helical" evidence="8">
    <location>
        <begin position="236"/>
        <end position="258"/>
    </location>
</feature>
<evidence type="ECO:0000256" key="8">
    <source>
        <dbReference type="RuleBase" id="RU363058"/>
    </source>
</evidence>
<evidence type="ECO:0000313" key="10">
    <source>
        <dbReference type="Proteomes" id="UP000887575"/>
    </source>
</evidence>
<evidence type="ECO:0000256" key="2">
    <source>
        <dbReference type="ARBA" id="ARBA00009916"/>
    </source>
</evidence>
<feature type="transmembrane region" description="Helical" evidence="8">
    <location>
        <begin position="29"/>
        <end position="48"/>
    </location>
</feature>
<dbReference type="GO" id="GO:0035435">
    <property type="term" value="P:phosphate ion transmembrane transport"/>
    <property type="evidence" value="ECO:0007669"/>
    <property type="project" value="TreeGrafter"/>
</dbReference>
<comment type="function">
    <text evidence="8">Sodium-phosphate symporter.</text>
</comment>
<evidence type="ECO:0000256" key="9">
    <source>
        <dbReference type="SAM" id="MobiDB-lite"/>
    </source>
</evidence>
<dbReference type="Proteomes" id="UP000887575">
    <property type="component" value="Unassembled WGS sequence"/>
</dbReference>
<name>A0AAF3FDD5_9BILA</name>
<keyword evidence="3 8" id="KW-0813">Transport</keyword>
<keyword evidence="10" id="KW-1185">Reference proteome</keyword>
<feature type="transmembrane region" description="Helical" evidence="8">
    <location>
        <begin position="391"/>
        <end position="411"/>
    </location>
</feature>
<dbReference type="PANTHER" id="PTHR11101:SF67">
    <property type="entry name" value="PHOSPHATE TRANSPORTER"/>
    <property type="match status" value="1"/>
</dbReference>
<feature type="transmembrane region" description="Helical" evidence="8">
    <location>
        <begin position="475"/>
        <end position="499"/>
    </location>
</feature>
<feature type="transmembrane region" description="Helical" evidence="8">
    <location>
        <begin position="165"/>
        <end position="187"/>
    </location>
</feature>
<feature type="region of interest" description="Disordered" evidence="9">
    <location>
        <begin position="269"/>
        <end position="323"/>
    </location>
</feature>
<dbReference type="InterPro" id="IPR001204">
    <property type="entry name" value="Phos_transporter"/>
</dbReference>
<feature type="transmembrane region" description="Helical" evidence="8">
    <location>
        <begin position="69"/>
        <end position="88"/>
    </location>
</feature>
<keyword evidence="7 8" id="KW-0472">Membrane</keyword>
<proteinExistence type="inferred from homology"/>
<evidence type="ECO:0000256" key="4">
    <source>
        <dbReference type="ARBA" id="ARBA00022592"/>
    </source>
</evidence>
<feature type="transmembrane region" description="Helical" evidence="8">
    <location>
        <begin position="108"/>
        <end position="128"/>
    </location>
</feature>
<sequence length="504" mass="54114">MNILATTLDAITSTSRINAMPPWFQQSTLWILIIGIVIAFILGAGMGGNDVANAFGTSVGSKVVTIFQAYILATIFETLGAVLVGTYVVETMRKGVVETSLYIGEEKLYMLGQLAILGGCAAWLLLATVLKMPVSTTHSIVGATVGFSLVCHGFEGIQWKEIGKIVGSWFLSPALSGFISSILYLIVDHSVLRRNQPVEAGFRALPIFYGVCVGVNAFMVTYQGTPLLKLDKLPWWAALLISIGVALIVGFGIHFILIPRLRRKIRDEQKKAPVSMGNGSEESSGGNSPAWSSPNELESAKQRQQETLPMPGRPVSTKPKTGLQWFLPDPNRVESPEVLRLFAIIQLFTACFAGFAHGANDVSNAIAPLGALIAVYRDYDVQQAAPVRSYVILYGVLGICVGLWLLGHRVIKTVGTNMSEITPASGFTIEFGAAMAALIASKAGLPISTTHCLVGSVVCVGFLRSRKNVDWRLFGNVALSWVVTLPVAGFISAGIIFVLKNIAL</sequence>
<evidence type="ECO:0000256" key="5">
    <source>
        <dbReference type="ARBA" id="ARBA00022692"/>
    </source>
</evidence>
<dbReference type="WBParaSite" id="MBELARI_LOCUS4977">
    <property type="protein sequence ID" value="MBELARI_LOCUS4977"/>
    <property type="gene ID" value="MBELARI_LOCUS4977"/>
</dbReference>
<feature type="transmembrane region" description="Helical" evidence="8">
    <location>
        <begin position="207"/>
        <end position="224"/>
    </location>
</feature>
<dbReference type="GO" id="GO:0016020">
    <property type="term" value="C:membrane"/>
    <property type="evidence" value="ECO:0007669"/>
    <property type="project" value="UniProtKB-SubCell"/>
</dbReference>
<dbReference type="PANTHER" id="PTHR11101">
    <property type="entry name" value="PHOSPHATE TRANSPORTER"/>
    <property type="match status" value="1"/>
</dbReference>
<keyword evidence="5 8" id="KW-0812">Transmembrane</keyword>
<reference evidence="11" key="1">
    <citation type="submission" date="2024-02" db="UniProtKB">
        <authorList>
            <consortium name="WormBaseParasite"/>
        </authorList>
    </citation>
    <scope>IDENTIFICATION</scope>
</reference>
<evidence type="ECO:0000313" key="11">
    <source>
        <dbReference type="WBParaSite" id="MBELARI_LOCUS4977"/>
    </source>
</evidence>
<comment type="subcellular location">
    <subcellularLocation>
        <location evidence="1 8">Membrane</location>
        <topology evidence="1 8">Multi-pass membrane protein</topology>
    </subcellularLocation>
</comment>
<keyword evidence="4 8" id="KW-0592">Phosphate transport</keyword>
<comment type="similarity">
    <text evidence="2 8">Belongs to the inorganic phosphate transporter (PiT) (TC 2.A.20) family.</text>
</comment>
<evidence type="ECO:0000256" key="1">
    <source>
        <dbReference type="ARBA" id="ARBA00004141"/>
    </source>
</evidence>
<feature type="transmembrane region" description="Helical" evidence="8">
    <location>
        <begin position="431"/>
        <end position="463"/>
    </location>
</feature>
<dbReference type="AlphaFoldDB" id="A0AAF3FDD5"/>
<accession>A0AAF3FDD5</accession>
<organism evidence="10 11">
    <name type="scientific">Mesorhabditis belari</name>
    <dbReference type="NCBI Taxonomy" id="2138241"/>
    <lineage>
        <taxon>Eukaryota</taxon>
        <taxon>Metazoa</taxon>
        <taxon>Ecdysozoa</taxon>
        <taxon>Nematoda</taxon>
        <taxon>Chromadorea</taxon>
        <taxon>Rhabditida</taxon>
        <taxon>Rhabditina</taxon>
        <taxon>Rhabditomorpha</taxon>
        <taxon>Rhabditoidea</taxon>
        <taxon>Rhabditidae</taxon>
        <taxon>Mesorhabditinae</taxon>
        <taxon>Mesorhabditis</taxon>
    </lineage>
</organism>
<evidence type="ECO:0000256" key="6">
    <source>
        <dbReference type="ARBA" id="ARBA00022989"/>
    </source>
</evidence>